<evidence type="ECO:0000256" key="2">
    <source>
        <dbReference type="ARBA" id="ARBA00022679"/>
    </source>
</evidence>
<feature type="domain" description="Glycosyltransferase subfamily 4-like N-terminal" evidence="4">
    <location>
        <begin position="14"/>
        <end position="175"/>
    </location>
</feature>
<dbReference type="InterPro" id="IPR050194">
    <property type="entry name" value="Glycosyltransferase_grp1"/>
</dbReference>
<evidence type="ECO:0008006" key="7">
    <source>
        <dbReference type="Google" id="ProtNLM"/>
    </source>
</evidence>
<dbReference type="Pfam" id="PF00534">
    <property type="entry name" value="Glycos_transf_1"/>
    <property type="match status" value="1"/>
</dbReference>
<keyword evidence="2" id="KW-0808">Transferase</keyword>
<evidence type="ECO:0000313" key="6">
    <source>
        <dbReference type="Proteomes" id="UP000233654"/>
    </source>
</evidence>
<gene>
    <name evidence="5" type="ORF">CVT63_00760</name>
</gene>
<dbReference type="Pfam" id="PF13439">
    <property type="entry name" value="Glyco_transf_4"/>
    <property type="match status" value="1"/>
</dbReference>
<name>A0A2N3G819_9ACTN</name>
<keyword evidence="1" id="KW-0328">Glycosyltransferase</keyword>
<organism evidence="5 6">
    <name type="scientific">Candidatus Anoxymicrobium japonicum</name>
    <dbReference type="NCBI Taxonomy" id="2013648"/>
    <lineage>
        <taxon>Bacteria</taxon>
        <taxon>Bacillati</taxon>
        <taxon>Actinomycetota</taxon>
        <taxon>Candidatus Geothermincolia</taxon>
        <taxon>Candidatus Geothermincolales</taxon>
        <taxon>Candidatus Anoxymicrobiaceae</taxon>
        <taxon>Candidatus Anoxymicrobium</taxon>
    </lineage>
</organism>
<dbReference type="GO" id="GO:0016757">
    <property type="term" value="F:glycosyltransferase activity"/>
    <property type="evidence" value="ECO:0007669"/>
    <property type="project" value="UniProtKB-KW"/>
</dbReference>
<proteinExistence type="predicted"/>
<accession>A0A2N3G819</accession>
<dbReference type="CDD" id="cd03801">
    <property type="entry name" value="GT4_PimA-like"/>
    <property type="match status" value="1"/>
</dbReference>
<feature type="domain" description="Glycosyl transferase family 1" evidence="3">
    <location>
        <begin position="185"/>
        <end position="342"/>
    </location>
</feature>
<dbReference type="PANTHER" id="PTHR45947">
    <property type="entry name" value="SULFOQUINOVOSYL TRANSFERASE SQD2"/>
    <property type="match status" value="1"/>
</dbReference>
<sequence>MKIAIVSPYSWAYPGGVNNHIEGLARQMAVRGHEVVVIAPDEGTAVDGARFISAGRSLALRANGSIAHVAVAPGTRRRVCQALLSESFDVAHVHEPLVPMVSTSAVRAARCKVGGTFHAGRESASIAYRLGSALFRRRIERLDFRIAVSEPARLTASRYMPGEYEIVPNGVDMSRFNPRTDVAKSRGGDREILFIGRNEPRKGLDTLLEAFPLICDEVPTCRLSVIGAGFTSEGVRRSLPHGLRDRVTVLGYVNNEELQAHYASSDIFCSPAHGGESFGIVLIESMASGTPVVASDIPGYSEVVKQAPGGLLFKNGDSRDLARVTVNILQDDALRAKLREAGLEGVRQFSWERLAERLERIYSA</sequence>
<dbReference type="SUPFAM" id="SSF53756">
    <property type="entry name" value="UDP-Glycosyltransferase/glycogen phosphorylase"/>
    <property type="match status" value="1"/>
</dbReference>
<evidence type="ECO:0000313" key="5">
    <source>
        <dbReference type="EMBL" id="PKQ28833.1"/>
    </source>
</evidence>
<evidence type="ECO:0000259" key="4">
    <source>
        <dbReference type="Pfam" id="PF13439"/>
    </source>
</evidence>
<comment type="caution">
    <text evidence="5">The sequence shown here is derived from an EMBL/GenBank/DDBJ whole genome shotgun (WGS) entry which is preliminary data.</text>
</comment>
<dbReference type="PANTHER" id="PTHR45947:SF3">
    <property type="entry name" value="SULFOQUINOVOSYL TRANSFERASE SQD2"/>
    <property type="match status" value="1"/>
</dbReference>
<protein>
    <recommendedName>
        <fullName evidence="7">Phosphatidylinositol alpha-mannosyltransferase</fullName>
    </recommendedName>
</protein>
<evidence type="ECO:0000259" key="3">
    <source>
        <dbReference type="Pfam" id="PF00534"/>
    </source>
</evidence>
<dbReference type="AlphaFoldDB" id="A0A2N3G819"/>
<reference evidence="5 6" key="1">
    <citation type="journal article" date="2017" name="ISME J.">
        <title>Potential for microbial H2 and metal transformations associated with novel bacteria and archaea in deep terrestrial subsurface sediments.</title>
        <authorList>
            <person name="Hernsdorf A.W."/>
            <person name="Amano Y."/>
            <person name="Miyakawa K."/>
            <person name="Ise K."/>
            <person name="Suzuki Y."/>
            <person name="Anantharaman K."/>
            <person name="Probst A."/>
            <person name="Burstein D."/>
            <person name="Thomas B.C."/>
            <person name="Banfield J.F."/>
        </authorList>
    </citation>
    <scope>NUCLEOTIDE SEQUENCE [LARGE SCALE GENOMIC DNA]</scope>
    <source>
        <strain evidence="5">HGW-Actinobacteria-3</strain>
    </source>
</reference>
<evidence type="ECO:0000256" key="1">
    <source>
        <dbReference type="ARBA" id="ARBA00022676"/>
    </source>
</evidence>
<dbReference type="EMBL" id="PHEX01000004">
    <property type="protein sequence ID" value="PKQ28833.1"/>
    <property type="molecule type" value="Genomic_DNA"/>
</dbReference>
<dbReference type="Proteomes" id="UP000233654">
    <property type="component" value="Unassembled WGS sequence"/>
</dbReference>
<dbReference type="InterPro" id="IPR001296">
    <property type="entry name" value="Glyco_trans_1"/>
</dbReference>
<dbReference type="InterPro" id="IPR028098">
    <property type="entry name" value="Glyco_trans_4-like_N"/>
</dbReference>
<dbReference type="GO" id="GO:1901137">
    <property type="term" value="P:carbohydrate derivative biosynthetic process"/>
    <property type="evidence" value="ECO:0007669"/>
    <property type="project" value="UniProtKB-ARBA"/>
</dbReference>
<dbReference type="Gene3D" id="3.40.50.2000">
    <property type="entry name" value="Glycogen Phosphorylase B"/>
    <property type="match status" value="2"/>
</dbReference>